<comment type="subcellular location">
    <subcellularLocation>
        <location evidence="8 9">Cytoplasm</location>
    </subcellularLocation>
</comment>
<dbReference type="AlphaFoldDB" id="A0A9X1JLP4"/>
<evidence type="ECO:0000256" key="7">
    <source>
        <dbReference type="ARBA" id="ARBA00023235"/>
    </source>
</evidence>
<dbReference type="EC" id="5.3.1.1" evidence="8 9"/>
<name>A0A9X1JLP4_9SPHN</name>
<feature type="binding site" evidence="8">
    <location>
        <begin position="10"/>
        <end position="12"/>
    </location>
    <ligand>
        <name>substrate</name>
    </ligand>
</feature>
<dbReference type="GO" id="GO:0006096">
    <property type="term" value="P:glycolytic process"/>
    <property type="evidence" value="ECO:0007669"/>
    <property type="project" value="UniProtKB-UniRule"/>
</dbReference>
<evidence type="ECO:0000256" key="3">
    <source>
        <dbReference type="ARBA" id="ARBA00007422"/>
    </source>
</evidence>
<proteinExistence type="inferred from homology"/>
<feature type="binding site" evidence="8">
    <location>
        <position position="174"/>
    </location>
    <ligand>
        <name>substrate</name>
    </ligand>
</feature>
<reference evidence="10" key="1">
    <citation type="submission" date="2021-04" db="EMBL/GenBank/DDBJ databases">
        <authorList>
            <person name="Pira H."/>
            <person name="Risdian C."/>
            <person name="Wink J."/>
        </authorList>
    </citation>
    <scope>NUCLEOTIDE SEQUENCE</scope>
    <source>
        <strain evidence="10">WH158</strain>
    </source>
</reference>
<feature type="binding site" evidence="8">
    <location>
        <begin position="235"/>
        <end position="236"/>
    </location>
    <ligand>
        <name>substrate</name>
    </ligand>
</feature>
<dbReference type="GO" id="GO:0004807">
    <property type="term" value="F:triose-phosphate isomerase activity"/>
    <property type="evidence" value="ECO:0007669"/>
    <property type="project" value="UniProtKB-UniRule"/>
</dbReference>
<organism evidence="10 11">
    <name type="scientific">Erythrobacter crassostreae</name>
    <dbReference type="NCBI Taxonomy" id="2828328"/>
    <lineage>
        <taxon>Bacteria</taxon>
        <taxon>Pseudomonadati</taxon>
        <taxon>Pseudomonadota</taxon>
        <taxon>Alphaproteobacteria</taxon>
        <taxon>Sphingomonadales</taxon>
        <taxon>Erythrobacteraceae</taxon>
        <taxon>Erythrobacter/Porphyrobacter group</taxon>
        <taxon>Erythrobacter</taxon>
    </lineage>
</organism>
<dbReference type="Pfam" id="PF00121">
    <property type="entry name" value="TIM"/>
    <property type="match status" value="1"/>
</dbReference>
<dbReference type="InterPro" id="IPR022896">
    <property type="entry name" value="TrioseP_Isoase_bac/euk"/>
</dbReference>
<accession>A0A9X1JLP4</accession>
<keyword evidence="7 8" id="KW-0413">Isomerase</keyword>
<comment type="catalytic activity">
    <reaction evidence="8 9">
        <text>D-glyceraldehyde 3-phosphate = dihydroxyacetone phosphate</text>
        <dbReference type="Rhea" id="RHEA:18585"/>
        <dbReference type="ChEBI" id="CHEBI:57642"/>
        <dbReference type="ChEBI" id="CHEBI:59776"/>
        <dbReference type="EC" id="5.3.1.1"/>
    </reaction>
</comment>
<keyword evidence="5 8" id="KW-0963">Cytoplasm</keyword>
<dbReference type="Proteomes" id="UP001138681">
    <property type="component" value="Unassembled WGS sequence"/>
</dbReference>
<dbReference type="InterPro" id="IPR020861">
    <property type="entry name" value="Triosephosphate_isomerase_AS"/>
</dbReference>
<gene>
    <name evidence="8" type="primary">tpiA</name>
    <name evidence="10" type="ORF">KCG46_11760</name>
</gene>
<comment type="pathway">
    <text evidence="8 9">Carbohydrate biosynthesis; gluconeogenesis.</text>
</comment>
<dbReference type="GO" id="GO:0005829">
    <property type="term" value="C:cytosol"/>
    <property type="evidence" value="ECO:0007669"/>
    <property type="project" value="TreeGrafter"/>
</dbReference>
<comment type="subunit">
    <text evidence="8 9">Homodimer.</text>
</comment>
<evidence type="ECO:0000313" key="11">
    <source>
        <dbReference type="Proteomes" id="UP001138681"/>
    </source>
</evidence>
<evidence type="ECO:0000313" key="10">
    <source>
        <dbReference type="EMBL" id="MBV7260246.1"/>
    </source>
</evidence>
<dbReference type="GO" id="GO:0006094">
    <property type="term" value="P:gluconeogenesis"/>
    <property type="evidence" value="ECO:0007669"/>
    <property type="project" value="UniProtKB-UniRule"/>
</dbReference>
<comment type="caution">
    <text evidence="10">The sequence shown here is derived from an EMBL/GenBank/DDBJ whole genome shotgun (WGS) entry which is preliminary data.</text>
</comment>
<dbReference type="RefSeq" id="WP_218405627.1">
    <property type="nucleotide sequence ID" value="NZ_JAGSPC010000003.1"/>
</dbReference>
<evidence type="ECO:0000256" key="8">
    <source>
        <dbReference type="HAMAP-Rule" id="MF_00147"/>
    </source>
</evidence>
<evidence type="ECO:0000256" key="5">
    <source>
        <dbReference type="ARBA" id="ARBA00022490"/>
    </source>
</evidence>
<feature type="active site" description="Electrophile" evidence="8">
    <location>
        <position position="93"/>
    </location>
</feature>
<feature type="binding site" evidence="8">
    <location>
        <position position="214"/>
    </location>
    <ligand>
        <name>substrate</name>
    </ligand>
</feature>
<evidence type="ECO:0000256" key="1">
    <source>
        <dbReference type="ARBA" id="ARBA00004680"/>
    </source>
</evidence>
<comment type="similarity">
    <text evidence="3 8 9">Belongs to the triosephosphate isomerase family.</text>
</comment>
<feature type="active site" description="Proton acceptor" evidence="8">
    <location>
        <position position="168"/>
    </location>
</feature>
<evidence type="ECO:0000256" key="9">
    <source>
        <dbReference type="RuleBase" id="RU363013"/>
    </source>
</evidence>
<dbReference type="CDD" id="cd00311">
    <property type="entry name" value="TIM"/>
    <property type="match status" value="1"/>
</dbReference>
<keyword evidence="4 8" id="KW-0312">Gluconeogenesis</keyword>
<comment type="pathway">
    <text evidence="1 8 9">Carbohydrate degradation; glycolysis; D-glyceraldehyde 3-phosphate from glycerone phosphate: step 1/1.</text>
</comment>
<keyword evidence="6 8" id="KW-0324">Glycolysis</keyword>
<evidence type="ECO:0000256" key="2">
    <source>
        <dbReference type="ARBA" id="ARBA00004939"/>
    </source>
</evidence>
<dbReference type="InterPro" id="IPR000652">
    <property type="entry name" value="Triosephosphate_isomerase"/>
</dbReference>
<comment type="function">
    <text evidence="8">Involved in the gluconeogenesis. Catalyzes stereospecifically the conversion of dihydroxyacetone phosphate (DHAP) to D-glyceraldehyde-3-phosphate (G3P).</text>
</comment>
<dbReference type="EMBL" id="JAGSPC010000003">
    <property type="protein sequence ID" value="MBV7260246.1"/>
    <property type="molecule type" value="Genomic_DNA"/>
</dbReference>
<dbReference type="GO" id="GO:0019563">
    <property type="term" value="P:glycerol catabolic process"/>
    <property type="evidence" value="ECO:0007669"/>
    <property type="project" value="TreeGrafter"/>
</dbReference>
<comment type="pathway">
    <text evidence="2">Carbohydrate metabolism; erythritol degradation.</text>
</comment>
<dbReference type="PANTHER" id="PTHR21139:SF42">
    <property type="entry name" value="TRIOSEPHOSPHATE ISOMERASE"/>
    <property type="match status" value="1"/>
</dbReference>
<dbReference type="PROSITE" id="PS51440">
    <property type="entry name" value="TIM_2"/>
    <property type="match status" value="1"/>
</dbReference>
<dbReference type="HAMAP" id="MF_00147_B">
    <property type="entry name" value="TIM_B"/>
    <property type="match status" value="1"/>
</dbReference>
<dbReference type="PANTHER" id="PTHR21139">
    <property type="entry name" value="TRIOSEPHOSPHATE ISOMERASE"/>
    <property type="match status" value="1"/>
</dbReference>
<dbReference type="NCBIfam" id="TIGR00419">
    <property type="entry name" value="tim"/>
    <property type="match status" value="1"/>
</dbReference>
<protein>
    <recommendedName>
        <fullName evidence="8 9">Triosephosphate isomerase</fullName>
        <shortName evidence="8">TIM</shortName>
        <shortName evidence="8">TPI</shortName>
        <ecNumber evidence="8 9">5.3.1.1</ecNumber>
    </recommendedName>
    <alternativeName>
        <fullName evidence="8">Triose-phosphate isomerase</fullName>
    </alternativeName>
</protein>
<evidence type="ECO:0000256" key="4">
    <source>
        <dbReference type="ARBA" id="ARBA00022432"/>
    </source>
</evidence>
<sequence length="257" mass="27358">MPKRPYIVGNWKMHGTRAMLSEARTIDRAAQRHMKVEVAIAPPYTLIHPVHREAEQIAVGAQDCHHEESGAHTGDISAAMVADAGGKFVILGHSERRQNHSETDAQIKLKAEAALNAGLRIILCCGESDSTREAGRAVSHVKKQLKASLPDFADTAEEISEKLTVAYEPIWAIGTGKTATLEDIAEMHAEIRALLVSLYGEEQGAEVRILYGGSVKPENASEILATAEVGGALVGGASLTADSFMGIALAAGETEES</sequence>
<keyword evidence="11" id="KW-1185">Reference proteome</keyword>
<dbReference type="GO" id="GO:0046166">
    <property type="term" value="P:glyceraldehyde-3-phosphate biosynthetic process"/>
    <property type="evidence" value="ECO:0007669"/>
    <property type="project" value="TreeGrafter"/>
</dbReference>
<dbReference type="FunFam" id="3.20.20.70:FF:000016">
    <property type="entry name" value="Triosephosphate isomerase"/>
    <property type="match status" value="1"/>
</dbReference>
<dbReference type="PROSITE" id="PS00171">
    <property type="entry name" value="TIM_1"/>
    <property type="match status" value="1"/>
</dbReference>
<evidence type="ECO:0000256" key="6">
    <source>
        <dbReference type="ARBA" id="ARBA00023152"/>
    </source>
</evidence>